<organism evidence="2">
    <name type="scientific">Culex pipiens</name>
    <name type="common">House mosquito</name>
    <dbReference type="NCBI Taxonomy" id="7175"/>
    <lineage>
        <taxon>Eukaryota</taxon>
        <taxon>Metazoa</taxon>
        <taxon>Ecdysozoa</taxon>
        <taxon>Arthropoda</taxon>
        <taxon>Hexapoda</taxon>
        <taxon>Insecta</taxon>
        <taxon>Pterygota</taxon>
        <taxon>Neoptera</taxon>
        <taxon>Endopterygota</taxon>
        <taxon>Diptera</taxon>
        <taxon>Nematocera</taxon>
        <taxon>Culicoidea</taxon>
        <taxon>Culicidae</taxon>
        <taxon>Culicinae</taxon>
        <taxon>Culicini</taxon>
        <taxon>Culex</taxon>
        <taxon>Culex</taxon>
    </lineage>
</organism>
<proteinExistence type="predicted"/>
<reference evidence="2" key="1">
    <citation type="submission" date="2021-05" db="EMBL/GenBank/DDBJ databases">
        <authorList>
            <person name="Alioto T."/>
            <person name="Alioto T."/>
            <person name="Gomez Garrido J."/>
        </authorList>
    </citation>
    <scope>NUCLEOTIDE SEQUENCE</scope>
</reference>
<name>A0A8D8C706_CULPI</name>
<feature type="transmembrane region" description="Helical" evidence="1">
    <location>
        <begin position="12"/>
        <end position="42"/>
    </location>
</feature>
<keyword evidence="1" id="KW-0812">Transmembrane</keyword>
<accession>A0A8D8C706</accession>
<dbReference type="AlphaFoldDB" id="A0A8D8C706"/>
<evidence type="ECO:0000256" key="1">
    <source>
        <dbReference type="SAM" id="Phobius"/>
    </source>
</evidence>
<keyword evidence="1" id="KW-1133">Transmembrane helix</keyword>
<dbReference type="EMBL" id="HBUE01109725">
    <property type="protein sequence ID" value="CAG6488270.1"/>
    <property type="molecule type" value="Transcribed_RNA"/>
</dbReference>
<keyword evidence="1" id="KW-0472">Membrane</keyword>
<evidence type="ECO:0000313" key="2">
    <source>
        <dbReference type="EMBL" id="CAG6488270.1"/>
    </source>
</evidence>
<protein>
    <submittedName>
        <fullName evidence="2">(northern house mosquito) hypothetical protein</fullName>
    </submittedName>
</protein>
<sequence length="151" mass="17355">MCKCEDSGFFRFFPLLFCLDVMSCWLSSSFFFVCPSSWWMLLKMALRKAQAKGWWWRWRQKAGGLKSCWREERGRGTLCLILSRGFRGVCCQAAKARCFFFLFDDDDNFFLSFGFRCTAGVTHSLTSLILLRTLHNGAPPSSHFLPTAVGS</sequence>